<protein>
    <submittedName>
        <fullName evidence="1">Peptidase U32</fullName>
    </submittedName>
</protein>
<dbReference type="eggNOG" id="COG0826">
    <property type="taxonomic scope" value="Bacteria"/>
</dbReference>
<evidence type="ECO:0000313" key="2">
    <source>
        <dbReference type="Proteomes" id="UP000007844"/>
    </source>
</evidence>
<dbReference type="AlphaFoldDB" id="F3YTZ6"/>
<accession>F3YTZ6</accession>
<dbReference type="InterPro" id="IPR001539">
    <property type="entry name" value="Peptidase_U32"/>
</dbReference>
<sequence>MNRRFPQILAPAGDMQSFLAALSAGADAVYVGLKHFSARMQAANFSLDELAVMKRMAERRDVRLYVAMNTLVKPGDADAAGRLIDRLNKTVAPDAIILQDLGMAALARQVGFSGELHLSTLANVSQPAALVWLREKLGMDRVILPRELSIDEIKACAEACPQDLSLELFVHGALCYAVSGRCYWSSYLGGKSGLRGRCVQPCRRRYQRKGQPGRLFSCRDLHLDVLVKTLLDVPEVAAWKIEGRKKGPHYVFYVTSAYRLLRDEGATPDARKQAQDLLEQALSRPGTHYNFLPQRKQVPVNLQDQTGSGQLVARVPKGGEGTFAIKPRVDLLAGDLLRVGYEDEPWHQMVKVPRRIPRNGTFDVKPMGKRPPKPGTDIFLVDRREPELVARLKELEKELSEIKAPGKSASTFSPRLPAPVTKRGRPRLSQVYRRLPMGKIEGEAAVWLRPGMLREVNRTLVPRLWWWLPPVIWPDEEAEWMRAVNQVVTSGGKRLVLNAPWQMAMLESLRRKSTEIWAGPFCNLANPLALQELKRLGFSGAIVSPELAREDMLELGRQSPLPLGMVMEGLWPLCVSRTLAEDVKPNEPLTSPMGEIAWVRRHGQNVWVYPGWPVDLSAHRQELEAVGYELFVRLNEPLPANVRSERSASSFNWELTLY</sequence>
<dbReference type="Proteomes" id="UP000007844">
    <property type="component" value="Chromosome"/>
</dbReference>
<organism evidence="1 2">
    <name type="scientific">Desulfocurvibacter africanus subsp. africanus str. Walvis Bay</name>
    <dbReference type="NCBI Taxonomy" id="690850"/>
    <lineage>
        <taxon>Bacteria</taxon>
        <taxon>Pseudomonadati</taxon>
        <taxon>Thermodesulfobacteriota</taxon>
        <taxon>Desulfovibrionia</taxon>
        <taxon>Desulfovibrionales</taxon>
        <taxon>Desulfovibrionaceae</taxon>
        <taxon>Desulfocurvibacter</taxon>
    </lineage>
</organism>
<reference evidence="1 2" key="1">
    <citation type="journal article" date="2011" name="J. Bacteriol.">
        <title>Genome sequence of the mercury-methylating and pleomorphic Desulfovibrio africanus Strain Walvis Bay.</title>
        <authorList>
            <person name="Brown S.D."/>
            <person name="Wall J.D."/>
            <person name="Kucken A.M."/>
            <person name="Gilmour C.C."/>
            <person name="Podar M."/>
            <person name="Brandt C.C."/>
            <person name="Teshima H."/>
            <person name="Detter J.C."/>
            <person name="Han C.S."/>
            <person name="Land M.L."/>
            <person name="Lucas S."/>
            <person name="Han J."/>
            <person name="Pennacchio L."/>
            <person name="Nolan M."/>
            <person name="Pitluck S."/>
            <person name="Woyke T."/>
            <person name="Goodwin L."/>
            <person name="Palumbo A.V."/>
            <person name="Elias D.A."/>
        </authorList>
    </citation>
    <scope>NUCLEOTIDE SEQUENCE [LARGE SCALE GENOMIC DNA]</scope>
    <source>
        <strain evidence="1 2">Walvis Bay</strain>
    </source>
</reference>
<keyword evidence="2" id="KW-1185">Reference proteome</keyword>
<dbReference type="InterPro" id="IPR051454">
    <property type="entry name" value="RNA/ubiquinone_mod_enzymes"/>
</dbReference>
<dbReference type="STRING" id="690850.Desaf_0244"/>
<name>F3YTZ6_DESAF</name>
<dbReference type="KEGG" id="daf:Desaf_0244"/>
<dbReference type="EMBL" id="CP003221">
    <property type="protein sequence ID" value="EGJ48602.1"/>
    <property type="molecule type" value="Genomic_DNA"/>
</dbReference>
<evidence type="ECO:0000313" key="1">
    <source>
        <dbReference type="EMBL" id="EGJ48602.1"/>
    </source>
</evidence>
<dbReference type="RefSeq" id="WP_014258461.1">
    <property type="nucleotide sequence ID" value="NC_016629.1"/>
</dbReference>
<dbReference type="PANTHER" id="PTHR30217:SF10">
    <property type="entry name" value="23S RRNA 5-HYDROXYCYTIDINE C2501 SYNTHASE"/>
    <property type="match status" value="1"/>
</dbReference>
<dbReference type="HOGENOM" id="CLU_011540_4_1_7"/>
<dbReference type="Pfam" id="PF01136">
    <property type="entry name" value="Peptidase_U32"/>
    <property type="match status" value="1"/>
</dbReference>
<dbReference type="PANTHER" id="PTHR30217">
    <property type="entry name" value="PEPTIDASE U32 FAMILY"/>
    <property type="match status" value="1"/>
</dbReference>
<proteinExistence type="predicted"/>
<gene>
    <name evidence="1" type="ORF">Desaf_0244</name>
</gene>